<evidence type="ECO:0000256" key="1">
    <source>
        <dbReference type="PROSITE-ProRule" id="PRU00042"/>
    </source>
</evidence>
<proteinExistence type="predicted"/>
<dbReference type="InterPro" id="IPR013087">
    <property type="entry name" value="Znf_C2H2_type"/>
</dbReference>
<dbReference type="VEuPathDB" id="FungiDB:PDIP_72900"/>
<evidence type="ECO:0000313" key="4">
    <source>
        <dbReference type="EMBL" id="EKV07620.1"/>
    </source>
</evidence>
<dbReference type="Proteomes" id="UP000009886">
    <property type="component" value="Unassembled WGS sequence"/>
</dbReference>
<dbReference type="EMBL" id="AKCU01000458">
    <property type="protein sequence ID" value="EKV07620.1"/>
    <property type="molecule type" value="Genomic_DNA"/>
</dbReference>
<keyword evidence="1" id="KW-0862">Zinc</keyword>
<sequence length="55" mass="6130">MNSVHRANVAAYASNSPRTPSRGPARGFYQCGVCKKDYGRADHLIRHVRSRMLLG</sequence>
<evidence type="ECO:0000313" key="5">
    <source>
        <dbReference type="Proteomes" id="UP000009886"/>
    </source>
</evidence>
<feature type="region of interest" description="Disordered" evidence="2">
    <location>
        <begin position="1"/>
        <end position="22"/>
    </location>
</feature>
<dbReference type="OrthoDB" id="40579at2759"/>
<dbReference type="Gene3D" id="3.30.160.60">
    <property type="entry name" value="Classic Zinc Finger"/>
    <property type="match status" value="1"/>
</dbReference>
<dbReference type="SUPFAM" id="SSF57667">
    <property type="entry name" value="beta-beta-alpha zinc fingers"/>
    <property type="match status" value="1"/>
</dbReference>
<name>K9FDX2_PEND1</name>
<evidence type="ECO:0000259" key="3">
    <source>
        <dbReference type="PROSITE" id="PS50157"/>
    </source>
</evidence>
<dbReference type="KEGG" id="pdp:PDIP_72900"/>
<gene>
    <name evidence="4" type="ORF">PDIP_72900</name>
</gene>
<protein>
    <recommendedName>
        <fullName evidence="3">C2H2-type domain-containing protein</fullName>
    </recommendedName>
</protein>
<keyword evidence="1" id="KW-0863">Zinc-finger</keyword>
<dbReference type="GO" id="GO:0008270">
    <property type="term" value="F:zinc ion binding"/>
    <property type="evidence" value="ECO:0007669"/>
    <property type="project" value="UniProtKB-KW"/>
</dbReference>
<dbReference type="AlphaFoldDB" id="K9FDX2"/>
<keyword evidence="1" id="KW-0479">Metal-binding</keyword>
<dbReference type="SMR" id="K9FDX2"/>
<dbReference type="PROSITE" id="PS50157">
    <property type="entry name" value="ZINC_FINGER_C2H2_2"/>
    <property type="match status" value="1"/>
</dbReference>
<dbReference type="InterPro" id="IPR036236">
    <property type="entry name" value="Znf_C2H2_sf"/>
</dbReference>
<organism evidence="4 5">
    <name type="scientific">Penicillium digitatum (strain Pd1 / CECT 20795)</name>
    <name type="common">Green mold</name>
    <dbReference type="NCBI Taxonomy" id="1170230"/>
    <lineage>
        <taxon>Eukaryota</taxon>
        <taxon>Fungi</taxon>
        <taxon>Dikarya</taxon>
        <taxon>Ascomycota</taxon>
        <taxon>Pezizomycotina</taxon>
        <taxon>Eurotiomycetes</taxon>
        <taxon>Eurotiomycetidae</taxon>
        <taxon>Eurotiales</taxon>
        <taxon>Aspergillaceae</taxon>
        <taxon>Penicillium</taxon>
    </lineage>
</organism>
<feature type="domain" description="C2H2-type" evidence="3">
    <location>
        <begin position="29"/>
        <end position="55"/>
    </location>
</feature>
<comment type="caution">
    <text evidence="4">The sequence shown here is derived from an EMBL/GenBank/DDBJ whole genome shotgun (WGS) entry which is preliminary data.</text>
</comment>
<evidence type="ECO:0000256" key="2">
    <source>
        <dbReference type="SAM" id="MobiDB-lite"/>
    </source>
</evidence>
<reference evidence="5" key="1">
    <citation type="journal article" date="2012" name="BMC Genomics">
        <title>Genome sequence of the necrotrophic fungus Penicillium digitatum, the main postharvest pathogen of citrus.</title>
        <authorList>
            <person name="Marcet-Houben M."/>
            <person name="Ballester A.-R."/>
            <person name="de la Fuente B."/>
            <person name="Harries E."/>
            <person name="Marcos J.F."/>
            <person name="Gonzalez-Candelas L."/>
            <person name="Gabaldon T."/>
        </authorList>
    </citation>
    <scope>NUCLEOTIDE SEQUENCE [LARGE SCALE GENOMIC DNA]</scope>
    <source>
        <strain evidence="5">Pd1 / CECT 20795</strain>
    </source>
</reference>
<dbReference type="HOGENOM" id="CLU_3033102_0_0_1"/>
<accession>K9FDX2</accession>